<organism evidence="2 3">
    <name type="scientific">Dentiscutata erythropus</name>
    <dbReference type="NCBI Taxonomy" id="1348616"/>
    <lineage>
        <taxon>Eukaryota</taxon>
        <taxon>Fungi</taxon>
        <taxon>Fungi incertae sedis</taxon>
        <taxon>Mucoromycota</taxon>
        <taxon>Glomeromycotina</taxon>
        <taxon>Glomeromycetes</taxon>
        <taxon>Diversisporales</taxon>
        <taxon>Gigasporaceae</taxon>
        <taxon>Dentiscutata</taxon>
    </lineage>
</organism>
<dbReference type="AlphaFoldDB" id="A0A9N9GMD1"/>
<feature type="non-terminal residue" evidence="2">
    <location>
        <position position="1"/>
    </location>
</feature>
<keyword evidence="3" id="KW-1185">Reference proteome</keyword>
<evidence type="ECO:0000313" key="3">
    <source>
        <dbReference type="Proteomes" id="UP000789405"/>
    </source>
</evidence>
<accession>A0A9N9GMD1</accession>
<proteinExistence type="predicted"/>
<reference evidence="2" key="1">
    <citation type="submission" date="2021-06" db="EMBL/GenBank/DDBJ databases">
        <authorList>
            <person name="Kallberg Y."/>
            <person name="Tangrot J."/>
            <person name="Rosling A."/>
        </authorList>
    </citation>
    <scope>NUCLEOTIDE SEQUENCE</scope>
    <source>
        <strain evidence="2">MA453B</strain>
    </source>
</reference>
<name>A0A9N9GMD1_9GLOM</name>
<evidence type="ECO:0000313" key="2">
    <source>
        <dbReference type="EMBL" id="CAG8612323.1"/>
    </source>
</evidence>
<evidence type="ECO:0000256" key="1">
    <source>
        <dbReference type="SAM" id="MobiDB-lite"/>
    </source>
</evidence>
<dbReference type="EMBL" id="CAJVPY010004182">
    <property type="protein sequence ID" value="CAG8612323.1"/>
    <property type="molecule type" value="Genomic_DNA"/>
</dbReference>
<protein>
    <submittedName>
        <fullName evidence="2">14195_t:CDS:1</fullName>
    </submittedName>
</protein>
<dbReference type="Proteomes" id="UP000789405">
    <property type="component" value="Unassembled WGS sequence"/>
</dbReference>
<feature type="region of interest" description="Disordered" evidence="1">
    <location>
        <begin position="1"/>
        <end position="36"/>
    </location>
</feature>
<feature type="compositionally biased region" description="Acidic residues" evidence="1">
    <location>
        <begin position="1"/>
        <end position="18"/>
    </location>
</feature>
<sequence length="54" mass="6371">DGNENEDSWNIDNNEDSLNESSSSNSNQPFKLDENYEEDIYYNDEIADYTNVWD</sequence>
<comment type="caution">
    <text evidence="2">The sequence shown here is derived from an EMBL/GenBank/DDBJ whole genome shotgun (WGS) entry which is preliminary data.</text>
</comment>
<gene>
    <name evidence="2" type="ORF">DERYTH_LOCUS8205</name>
</gene>